<dbReference type="EMBL" id="ACQT01000264">
    <property type="protein sequence ID" value="EER58449.1"/>
    <property type="molecule type" value="Genomic_DNA"/>
</dbReference>
<proteinExistence type="predicted"/>
<keyword evidence="1" id="KW-0472">Membrane</keyword>
<keyword evidence="3" id="KW-1185">Reference proteome</keyword>
<reference evidence="2 3" key="1">
    <citation type="submission" date="2009-05" db="EMBL/GenBank/DDBJ databases">
        <title>The draft genome of Acidovorax delafieldii 2AN.</title>
        <authorList>
            <consortium name="US DOE Joint Genome Institute (JGI-PGF)"/>
            <person name="Lucas S."/>
            <person name="Copeland A."/>
            <person name="Lapidus A."/>
            <person name="Glavina del Rio T."/>
            <person name="Tice H."/>
            <person name="Bruce D."/>
            <person name="Goodwin L."/>
            <person name="Pitluck S."/>
            <person name="Larimer F."/>
            <person name="Land M.L."/>
            <person name="Hauser L."/>
            <person name="Shelobolina E.S."/>
            <person name="Picardal F."/>
            <person name="Roden E."/>
            <person name="Emerson D."/>
        </authorList>
    </citation>
    <scope>NUCLEOTIDE SEQUENCE [LARGE SCALE GENOMIC DNA]</scope>
    <source>
        <strain evidence="2 3">2AN</strain>
    </source>
</reference>
<name>C5TAP4_ACIDE</name>
<sequence>MKAARVDGRYRLAVAVRTLAATAGGYAVAAAVAAALSLALAAH</sequence>
<dbReference type="AlphaFoldDB" id="C5TAP4"/>
<evidence type="ECO:0000256" key="1">
    <source>
        <dbReference type="SAM" id="Phobius"/>
    </source>
</evidence>
<gene>
    <name evidence="2" type="ORF">AcdelDRAFT_3974</name>
</gene>
<protein>
    <submittedName>
        <fullName evidence="2">Putative iron uptake protein</fullName>
    </submittedName>
</protein>
<keyword evidence="1" id="KW-0812">Transmembrane</keyword>
<organism evidence="2 3">
    <name type="scientific">Acidovorax delafieldii 2AN</name>
    <dbReference type="NCBI Taxonomy" id="573060"/>
    <lineage>
        <taxon>Bacteria</taxon>
        <taxon>Pseudomonadati</taxon>
        <taxon>Pseudomonadota</taxon>
        <taxon>Betaproteobacteria</taxon>
        <taxon>Burkholderiales</taxon>
        <taxon>Comamonadaceae</taxon>
        <taxon>Acidovorax</taxon>
    </lineage>
</organism>
<accession>C5TAP4</accession>
<evidence type="ECO:0000313" key="3">
    <source>
        <dbReference type="Proteomes" id="UP000003856"/>
    </source>
</evidence>
<comment type="caution">
    <text evidence="2">The sequence shown here is derived from an EMBL/GenBank/DDBJ whole genome shotgun (WGS) entry which is preliminary data.</text>
</comment>
<feature type="non-terminal residue" evidence="2">
    <location>
        <position position="43"/>
    </location>
</feature>
<feature type="transmembrane region" description="Helical" evidence="1">
    <location>
        <begin position="12"/>
        <end position="42"/>
    </location>
</feature>
<evidence type="ECO:0000313" key="2">
    <source>
        <dbReference type="EMBL" id="EER58449.1"/>
    </source>
</evidence>
<keyword evidence="1" id="KW-1133">Transmembrane helix</keyword>
<dbReference type="Proteomes" id="UP000003856">
    <property type="component" value="Unassembled WGS sequence"/>
</dbReference>